<dbReference type="Gene3D" id="3.30.420.40">
    <property type="match status" value="2"/>
</dbReference>
<accession>A0A226BXY0</accession>
<keyword evidence="2" id="KW-0418">Kinase</keyword>
<comment type="caution">
    <text evidence="2">The sequence shown here is derived from an EMBL/GenBank/DDBJ whole genome shotgun (WGS) entry which is preliminary data.</text>
</comment>
<keyword evidence="3" id="KW-1185">Reference proteome</keyword>
<dbReference type="InterPro" id="IPR043129">
    <property type="entry name" value="ATPase_NBD"/>
</dbReference>
<sequence length="303" mass="33010">MYITFDLGGTTLKGGISNYKGEIVERTVVSTVDIHNESDLIDTINIATENLLRKINISINFIKGIGLGIPGYVPEDGERIPKIVNLGLENVFLKKHLKEVFKIPVKIENDANAAALGEFHFGAAKETKDALIITLGTGVGGGVIINERVHRGVSGLSGEIGHITVKLKSGRQCNCGKTGCLETESSGTAIEYYGKQKLNSNVTAKDVIERAKKGEEEAEKVIDNSAYYLGYALSTMFHVLEFEKVVLGGGVARGGYTLLPPVRKWLNLFMQNSTDFSEERVVLSEFGNDAALYGLYYQIINDS</sequence>
<comment type="similarity">
    <text evidence="1">Belongs to the ROK (NagC/XylR) family.</text>
</comment>
<dbReference type="PANTHER" id="PTHR18964:SF149">
    <property type="entry name" value="BIFUNCTIONAL UDP-N-ACETYLGLUCOSAMINE 2-EPIMERASE_N-ACETYLMANNOSAMINE KINASE"/>
    <property type="match status" value="1"/>
</dbReference>
<keyword evidence="2" id="KW-0808">Transferase</keyword>
<dbReference type="InterPro" id="IPR049874">
    <property type="entry name" value="ROK_cs"/>
</dbReference>
<protein>
    <submittedName>
        <fullName evidence="2">Glucokinase</fullName>
    </submittedName>
</protein>
<evidence type="ECO:0000313" key="3">
    <source>
        <dbReference type="Proteomes" id="UP000214588"/>
    </source>
</evidence>
<gene>
    <name evidence="2" type="ORF">CDO51_06720</name>
</gene>
<dbReference type="RefSeq" id="WP_089023531.1">
    <property type="nucleotide sequence ID" value="NZ_NIQC01000012.1"/>
</dbReference>
<dbReference type="SUPFAM" id="SSF53067">
    <property type="entry name" value="Actin-like ATPase domain"/>
    <property type="match status" value="1"/>
</dbReference>
<dbReference type="Proteomes" id="UP000214588">
    <property type="component" value="Unassembled WGS sequence"/>
</dbReference>
<dbReference type="EMBL" id="NIQC01000012">
    <property type="protein sequence ID" value="OWZ83781.1"/>
    <property type="molecule type" value="Genomic_DNA"/>
</dbReference>
<dbReference type="PROSITE" id="PS01125">
    <property type="entry name" value="ROK"/>
    <property type="match status" value="1"/>
</dbReference>
<evidence type="ECO:0000313" key="2">
    <source>
        <dbReference type="EMBL" id="OWZ83781.1"/>
    </source>
</evidence>
<dbReference type="Pfam" id="PF00480">
    <property type="entry name" value="ROK"/>
    <property type="match status" value="1"/>
</dbReference>
<dbReference type="AlphaFoldDB" id="A0A226BXY0"/>
<proteinExistence type="inferred from homology"/>
<organism evidence="2 3">
    <name type="scientific">Natranaerobius trueperi</name>
    <dbReference type="NCBI Taxonomy" id="759412"/>
    <lineage>
        <taxon>Bacteria</taxon>
        <taxon>Bacillati</taxon>
        <taxon>Bacillota</taxon>
        <taxon>Clostridia</taxon>
        <taxon>Natranaerobiales</taxon>
        <taxon>Natranaerobiaceae</taxon>
        <taxon>Natranaerobius</taxon>
    </lineage>
</organism>
<evidence type="ECO:0000256" key="1">
    <source>
        <dbReference type="ARBA" id="ARBA00006479"/>
    </source>
</evidence>
<reference evidence="2 3" key="1">
    <citation type="submission" date="2017-06" db="EMBL/GenBank/DDBJ databases">
        <title>Draft Genome Sequence of Natranaerobius trueperi halophilic, alkalithermophilic bacteria from soda lakes.</title>
        <authorList>
            <person name="Zhao B."/>
        </authorList>
    </citation>
    <scope>NUCLEOTIDE SEQUENCE [LARGE SCALE GENOMIC DNA]</scope>
    <source>
        <strain evidence="2 3">DSM 18760</strain>
    </source>
</reference>
<dbReference type="GO" id="GO:0016301">
    <property type="term" value="F:kinase activity"/>
    <property type="evidence" value="ECO:0007669"/>
    <property type="project" value="UniProtKB-KW"/>
</dbReference>
<dbReference type="InterPro" id="IPR000600">
    <property type="entry name" value="ROK"/>
</dbReference>
<dbReference type="OrthoDB" id="9810372at2"/>
<name>A0A226BXY0_9FIRM</name>
<dbReference type="PANTHER" id="PTHR18964">
    <property type="entry name" value="ROK (REPRESSOR, ORF, KINASE) FAMILY"/>
    <property type="match status" value="1"/>
</dbReference>